<proteinExistence type="predicted"/>
<evidence type="ECO:0000256" key="7">
    <source>
        <dbReference type="ARBA" id="ARBA00022741"/>
    </source>
</evidence>
<feature type="domain" description="Aspartate/glutamate/uridylate kinase" evidence="13">
    <location>
        <begin position="8"/>
        <end position="249"/>
    </location>
</feature>
<dbReference type="Gene3D" id="3.40.1160.10">
    <property type="entry name" value="Acetylglutamate kinase-like"/>
    <property type="match status" value="1"/>
</dbReference>
<keyword evidence="4" id="KW-0055">Arginine biosynthesis</keyword>
<protein>
    <recommendedName>
        <fullName evidence="3">Acetylglutamate kinase</fullName>
        <ecNumber evidence="2">2.7.2.8</ecNumber>
    </recommendedName>
    <alternativeName>
        <fullName evidence="10">N-acetyl-L-glutamate 5-phosphotransferase</fullName>
    </alternativeName>
    <alternativeName>
        <fullName evidence="11">NAG kinase</fullName>
    </alternativeName>
</protein>
<sequence length="272" mass="29585">MYNTKKQTVLIKYGGNAMTDKNLQKEVIKEIKSLSDHNYSPILVHGGGPFIEQFLNYGNIPSEFIQGLRCTSEEAIPFVEAALRGYVNGQLTEMALEAGLKAIGLSAKDGRTVTSNPKEVDVNGTKRTLGRVGEVEKIDTKLYDNLLENGYFLILNSIAMDTSGASYNVNADIFAGALAAALKVDHFLILSNIEGLMKDPEKPETIIHEIDEATLRTSSEIKISEGMMPKMEACFTAINGDVANVRIINGADPKNISRALSEEGLGTKIIKS</sequence>
<keyword evidence="7" id="KW-0547">Nucleotide-binding</keyword>
<evidence type="ECO:0000313" key="15">
    <source>
        <dbReference type="Proteomes" id="UP000636010"/>
    </source>
</evidence>
<evidence type="ECO:0000256" key="11">
    <source>
        <dbReference type="ARBA" id="ARBA00030639"/>
    </source>
</evidence>
<name>A0ABQ1M5X7_9BACT</name>
<dbReference type="PIRSF" id="PIRSF000728">
    <property type="entry name" value="NAGK"/>
    <property type="match status" value="1"/>
</dbReference>
<dbReference type="PANTHER" id="PTHR23342:SF0">
    <property type="entry name" value="N-ACETYLGLUTAMATE SYNTHASE, MITOCHONDRIAL"/>
    <property type="match status" value="1"/>
</dbReference>
<dbReference type="RefSeq" id="WP_188462760.1">
    <property type="nucleotide sequence ID" value="NZ_BAABHU010000005.1"/>
</dbReference>
<dbReference type="GO" id="GO:0016301">
    <property type="term" value="F:kinase activity"/>
    <property type="evidence" value="ECO:0007669"/>
    <property type="project" value="UniProtKB-KW"/>
</dbReference>
<evidence type="ECO:0000256" key="8">
    <source>
        <dbReference type="ARBA" id="ARBA00022777"/>
    </source>
</evidence>
<evidence type="ECO:0000256" key="4">
    <source>
        <dbReference type="ARBA" id="ARBA00022571"/>
    </source>
</evidence>
<comment type="caution">
    <text evidence="14">The sequence shown here is derived from an EMBL/GenBank/DDBJ whole genome shotgun (WGS) entry which is preliminary data.</text>
</comment>
<dbReference type="EC" id="2.7.2.8" evidence="2"/>
<dbReference type="InterPro" id="IPR004662">
    <property type="entry name" value="AcgluKinase_fam"/>
</dbReference>
<evidence type="ECO:0000256" key="10">
    <source>
        <dbReference type="ARBA" id="ARBA00030178"/>
    </source>
</evidence>
<gene>
    <name evidence="14" type="ORF">GCM10011506_19230</name>
</gene>
<evidence type="ECO:0000256" key="3">
    <source>
        <dbReference type="ARBA" id="ARBA00021197"/>
    </source>
</evidence>
<dbReference type="SUPFAM" id="SSF53633">
    <property type="entry name" value="Carbamate kinase-like"/>
    <property type="match status" value="1"/>
</dbReference>
<comment type="pathway">
    <text evidence="1">Amino-acid biosynthesis; L-arginine biosynthesis; N(2)-acetyl-L-ornithine from L-glutamate: step 2/4.</text>
</comment>
<dbReference type="CDD" id="cd04238">
    <property type="entry name" value="AAK_NAGK-like"/>
    <property type="match status" value="1"/>
</dbReference>
<evidence type="ECO:0000313" key="14">
    <source>
        <dbReference type="EMBL" id="GGC33920.1"/>
    </source>
</evidence>
<dbReference type="Pfam" id="PF00696">
    <property type="entry name" value="AA_kinase"/>
    <property type="match status" value="1"/>
</dbReference>
<dbReference type="Proteomes" id="UP000636010">
    <property type="component" value="Unassembled WGS sequence"/>
</dbReference>
<evidence type="ECO:0000256" key="2">
    <source>
        <dbReference type="ARBA" id="ARBA00013065"/>
    </source>
</evidence>
<evidence type="ECO:0000256" key="1">
    <source>
        <dbReference type="ARBA" id="ARBA00004828"/>
    </source>
</evidence>
<comment type="catalytic activity">
    <reaction evidence="12">
        <text>N-acetyl-L-glutamate + ATP = N-acetyl-L-glutamyl 5-phosphate + ADP</text>
        <dbReference type="Rhea" id="RHEA:14629"/>
        <dbReference type="ChEBI" id="CHEBI:30616"/>
        <dbReference type="ChEBI" id="CHEBI:44337"/>
        <dbReference type="ChEBI" id="CHEBI:57936"/>
        <dbReference type="ChEBI" id="CHEBI:456216"/>
        <dbReference type="EC" id="2.7.2.8"/>
    </reaction>
</comment>
<evidence type="ECO:0000256" key="9">
    <source>
        <dbReference type="ARBA" id="ARBA00022840"/>
    </source>
</evidence>
<keyword evidence="5" id="KW-0028">Amino-acid biosynthesis</keyword>
<evidence type="ECO:0000256" key="6">
    <source>
        <dbReference type="ARBA" id="ARBA00022679"/>
    </source>
</evidence>
<organism evidence="14 15">
    <name type="scientific">Marivirga lumbricoides</name>
    <dbReference type="NCBI Taxonomy" id="1046115"/>
    <lineage>
        <taxon>Bacteria</taxon>
        <taxon>Pseudomonadati</taxon>
        <taxon>Bacteroidota</taxon>
        <taxon>Cytophagia</taxon>
        <taxon>Cytophagales</taxon>
        <taxon>Marivirgaceae</taxon>
        <taxon>Marivirga</taxon>
    </lineage>
</organism>
<reference evidence="15" key="1">
    <citation type="journal article" date="2019" name="Int. J. Syst. Evol. Microbiol.">
        <title>The Global Catalogue of Microorganisms (GCM) 10K type strain sequencing project: providing services to taxonomists for standard genome sequencing and annotation.</title>
        <authorList>
            <consortium name="The Broad Institute Genomics Platform"/>
            <consortium name="The Broad Institute Genome Sequencing Center for Infectious Disease"/>
            <person name="Wu L."/>
            <person name="Ma J."/>
        </authorList>
    </citation>
    <scope>NUCLEOTIDE SEQUENCE [LARGE SCALE GENOMIC DNA]</scope>
    <source>
        <strain evidence="15">CGMCC 1.10832</strain>
    </source>
</reference>
<keyword evidence="6" id="KW-0808">Transferase</keyword>
<evidence type="ECO:0000256" key="5">
    <source>
        <dbReference type="ARBA" id="ARBA00022605"/>
    </source>
</evidence>
<keyword evidence="15" id="KW-1185">Reference proteome</keyword>
<keyword evidence="8 14" id="KW-0418">Kinase</keyword>
<dbReference type="EMBL" id="BMEC01000005">
    <property type="protein sequence ID" value="GGC33920.1"/>
    <property type="molecule type" value="Genomic_DNA"/>
</dbReference>
<evidence type="ECO:0000259" key="13">
    <source>
        <dbReference type="Pfam" id="PF00696"/>
    </source>
</evidence>
<evidence type="ECO:0000256" key="12">
    <source>
        <dbReference type="ARBA" id="ARBA00048141"/>
    </source>
</evidence>
<dbReference type="PANTHER" id="PTHR23342">
    <property type="entry name" value="N-ACETYLGLUTAMATE SYNTHASE"/>
    <property type="match status" value="1"/>
</dbReference>
<keyword evidence="9" id="KW-0067">ATP-binding</keyword>
<dbReference type="InterPro" id="IPR036393">
    <property type="entry name" value="AceGlu_kinase-like_sf"/>
</dbReference>
<dbReference type="InterPro" id="IPR001048">
    <property type="entry name" value="Asp/Glu/Uridylate_kinase"/>
</dbReference>
<accession>A0ABQ1M5X7</accession>
<dbReference type="NCBIfam" id="TIGR00761">
    <property type="entry name" value="argB"/>
    <property type="match status" value="1"/>
</dbReference>